<feature type="transmembrane region" description="Helical" evidence="7">
    <location>
        <begin position="341"/>
        <end position="359"/>
    </location>
</feature>
<feature type="transmembrane region" description="Helical" evidence="7">
    <location>
        <begin position="107"/>
        <end position="124"/>
    </location>
</feature>
<feature type="transmembrane region" description="Helical" evidence="7">
    <location>
        <begin position="160"/>
        <end position="180"/>
    </location>
</feature>
<dbReference type="InterPro" id="IPR050586">
    <property type="entry name" value="CPA3_Na-H_Antiporter_D"/>
</dbReference>
<dbReference type="AlphaFoldDB" id="A0ABD6CIX1"/>
<name>A0ABD6CIX1_9EURY</name>
<comment type="caution">
    <text evidence="9">The sequence shown here is derived from an EMBL/GenBank/DDBJ whole genome shotgun (WGS) entry which is preliminary data.</text>
</comment>
<evidence type="ECO:0000256" key="7">
    <source>
        <dbReference type="SAM" id="Phobius"/>
    </source>
</evidence>
<evidence type="ECO:0000256" key="4">
    <source>
        <dbReference type="ARBA" id="ARBA00022989"/>
    </source>
</evidence>
<evidence type="ECO:0000256" key="6">
    <source>
        <dbReference type="SAM" id="MobiDB-lite"/>
    </source>
</evidence>
<feature type="transmembrane region" description="Helical" evidence="7">
    <location>
        <begin position="73"/>
        <end position="95"/>
    </location>
</feature>
<evidence type="ECO:0000256" key="1">
    <source>
        <dbReference type="ARBA" id="ARBA00004651"/>
    </source>
</evidence>
<dbReference type="InterPro" id="IPR001750">
    <property type="entry name" value="ND/Mrp_TM"/>
</dbReference>
<keyword evidence="10" id="KW-1185">Reference proteome</keyword>
<feature type="region of interest" description="Disordered" evidence="6">
    <location>
        <begin position="467"/>
        <end position="492"/>
    </location>
</feature>
<feature type="transmembrane region" description="Helical" evidence="7">
    <location>
        <begin position="30"/>
        <end position="53"/>
    </location>
</feature>
<feature type="transmembrane region" description="Helical" evidence="7">
    <location>
        <begin position="371"/>
        <end position="391"/>
    </location>
</feature>
<reference evidence="9 10" key="1">
    <citation type="journal article" date="2019" name="Int. J. Syst. Evol. Microbiol.">
        <title>The Global Catalogue of Microorganisms (GCM) 10K type strain sequencing project: providing services to taxonomists for standard genome sequencing and annotation.</title>
        <authorList>
            <consortium name="The Broad Institute Genomics Platform"/>
            <consortium name="The Broad Institute Genome Sequencing Center for Infectious Disease"/>
            <person name="Wu L."/>
            <person name="Ma J."/>
        </authorList>
    </citation>
    <scope>NUCLEOTIDE SEQUENCE [LARGE SCALE GENOMIC DNA]</scope>
    <source>
        <strain evidence="9 10">CGMCC 1.12121</strain>
    </source>
</reference>
<evidence type="ECO:0000313" key="9">
    <source>
        <dbReference type="EMBL" id="MFD1597636.1"/>
    </source>
</evidence>
<feature type="transmembrane region" description="Helical" evidence="7">
    <location>
        <begin position="6"/>
        <end position="23"/>
    </location>
</feature>
<dbReference type="PRINTS" id="PR01437">
    <property type="entry name" value="NUOXDRDTASE4"/>
</dbReference>
<evidence type="ECO:0000256" key="5">
    <source>
        <dbReference type="ARBA" id="ARBA00023136"/>
    </source>
</evidence>
<feature type="transmembrane region" description="Helical" evidence="7">
    <location>
        <begin position="203"/>
        <end position="227"/>
    </location>
</feature>
<keyword evidence="2" id="KW-1003">Cell membrane</keyword>
<organism evidence="9 10">
    <name type="scientific">Halobellus rarus</name>
    <dbReference type="NCBI Taxonomy" id="1126237"/>
    <lineage>
        <taxon>Archaea</taxon>
        <taxon>Methanobacteriati</taxon>
        <taxon>Methanobacteriota</taxon>
        <taxon>Stenosarchaea group</taxon>
        <taxon>Halobacteria</taxon>
        <taxon>Halobacteriales</taxon>
        <taxon>Haloferacaceae</taxon>
        <taxon>Halobellus</taxon>
    </lineage>
</organism>
<dbReference type="GO" id="GO:0005886">
    <property type="term" value="C:plasma membrane"/>
    <property type="evidence" value="ECO:0007669"/>
    <property type="project" value="UniProtKB-SubCell"/>
</dbReference>
<dbReference type="PANTHER" id="PTHR42703:SF1">
    <property type="entry name" value="NA(+)_H(+) ANTIPORTER SUBUNIT D1"/>
    <property type="match status" value="1"/>
</dbReference>
<feature type="transmembrane region" description="Helical" evidence="7">
    <location>
        <begin position="130"/>
        <end position="148"/>
    </location>
</feature>
<evidence type="ECO:0000256" key="3">
    <source>
        <dbReference type="ARBA" id="ARBA00022692"/>
    </source>
</evidence>
<dbReference type="EMBL" id="JBHUDK010000002">
    <property type="protein sequence ID" value="MFD1597636.1"/>
    <property type="molecule type" value="Genomic_DNA"/>
</dbReference>
<keyword evidence="4 7" id="KW-1133">Transmembrane helix</keyword>
<feature type="domain" description="NADH:quinone oxidoreductase/Mrp antiporter transmembrane" evidence="8">
    <location>
        <begin position="125"/>
        <end position="421"/>
    </location>
</feature>
<comment type="subcellular location">
    <subcellularLocation>
        <location evidence="1">Cell membrane</location>
        <topology evidence="1">Multi-pass membrane protein</topology>
    </subcellularLocation>
</comment>
<keyword evidence="3 7" id="KW-0812">Transmembrane</keyword>
<feature type="transmembrane region" description="Helical" evidence="7">
    <location>
        <begin position="302"/>
        <end position="321"/>
    </location>
</feature>
<feature type="transmembrane region" description="Helical" evidence="7">
    <location>
        <begin position="411"/>
        <end position="429"/>
    </location>
</feature>
<dbReference type="Proteomes" id="UP001597085">
    <property type="component" value="Unassembled WGS sequence"/>
</dbReference>
<keyword evidence="5 7" id="KW-0472">Membrane</keyword>
<dbReference type="PANTHER" id="PTHR42703">
    <property type="entry name" value="NADH DEHYDROGENASE"/>
    <property type="match status" value="1"/>
</dbReference>
<accession>A0ABD6CIX1</accession>
<dbReference type="Pfam" id="PF00361">
    <property type="entry name" value="Proton_antipo_M"/>
    <property type="match status" value="1"/>
</dbReference>
<evidence type="ECO:0000256" key="2">
    <source>
        <dbReference type="ARBA" id="ARBA00022475"/>
    </source>
</evidence>
<feature type="transmembrane region" description="Helical" evidence="7">
    <location>
        <begin position="269"/>
        <end position="295"/>
    </location>
</feature>
<dbReference type="InterPro" id="IPR003918">
    <property type="entry name" value="NADH_UbQ_OxRdtase"/>
</dbReference>
<proteinExistence type="predicted"/>
<dbReference type="RefSeq" id="WP_390276583.1">
    <property type="nucleotide sequence ID" value="NZ_JBHUDK010000002.1"/>
</dbReference>
<sequence length="536" mass="53694">MTDAIALLVVVPIVLSLAPIAVGKAWNRSGWIAAALAALVHLGLSLTVAARVFATGSFSYAVGDYAPPFGIELVADGVSATLVLLVSAVTLAVVVYARTAGPHTSGFYSGLLLLTAGVSGVFVTGDLFNLYVFIEITGLATYALVATGRSPAAAMASLKYLLVGTIGASLYLLGVGYLYISTGTLNMADLAATLPSVGYDSPLVLTGFGLLVVGLAVKAALFPLHTWQPGAYAESPDSVTAYISALVSTAAAYALFRVIYAVFTPAFDAAVPFALDALVILASVSVVVGSVLAVLQSDLKRMLAYSSVAQFGLVIAGFAIANTTAVTGGLIHLVGHAIMKAGLFVGVGALAGVAGGRTVDDLAGVADRAPIVSAAFAVLAFALVGVPPAVGFAGKTHIALGAVDGGRWGDAVVAVVSTLLTLAYFARVVERMYFQDAPAPESAADADASADPVNDGVLASDGGSDPGALDAADASDAPGASDAPDANGAADAPDAPTVSIEARLVVVAAAVGAVVLGLFATDLVAVFEPVLEVYFE</sequence>
<feature type="transmembrane region" description="Helical" evidence="7">
    <location>
        <begin position="504"/>
        <end position="527"/>
    </location>
</feature>
<feature type="transmembrane region" description="Helical" evidence="7">
    <location>
        <begin position="239"/>
        <end position="263"/>
    </location>
</feature>
<evidence type="ECO:0000313" key="10">
    <source>
        <dbReference type="Proteomes" id="UP001597085"/>
    </source>
</evidence>
<gene>
    <name evidence="9" type="ORF">ACFSBX_01490</name>
</gene>
<protein>
    <submittedName>
        <fullName evidence="9">Proton-conducting transporter membrane subunit</fullName>
    </submittedName>
</protein>
<evidence type="ECO:0000259" key="8">
    <source>
        <dbReference type="Pfam" id="PF00361"/>
    </source>
</evidence>